<sequence length="83" mass="9533">MHELLRDTWFTEIQQGTPDDCWETDPPFPRCVLVAPQRVVGSLPTPLLVYFATVIRSENEDAVFKHIFLVQRSENGSNAFIQN</sequence>
<evidence type="ECO:0000313" key="1">
    <source>
        <dbReference type="EMBL" id="GBM26270.1"/>
    </source>
</evidence>
<protein>
    <submittedName>
        <fullName evidence="1">Uncharacterized protein</fullName>
    </submittedName>
</protein>
<organism evidence="1 2">
    <name type="scientific">Araneus ventricosus</name>
    <name type="common">Orbweaver spider</name>
    <name type="synonym">Epeira ventricosa</name>
    <dbReference type="NCBI Taxonomy" id="182803"/>
    <lineage>
        <taxon>Eukaryota</taxon>
        <taxon>Metazoa</taxon>
        <taxon>Ecdysozoa</taxon>
        <taxon>Arthropoda</taxon>
        <taxon>Chelicerata</taxon>
        <taxon>Arachnida</taxon>
        <taxon>Araneae</taxon>
        <taxon>Araneomorphae</taxon>
        <taxon>Entelegynae</taxon>
        <taxon>Araneoidea</taxon>
        <taxon>Araneidae</taxon>
        <taxon>Araneus</taxon>
    </lineage>
</organism>
<reference evidence="1 2" key="1">
    <citation type="journal article" date="2019" name="Sci. Rep.">
        <title>Orb-weaving spider Araneus ventricosus genome elucidates the spidroin gene catalogue.</title>
        <authorList>
            <person name="Kono N."/>
            <person name="Nakamura H."/>
            <person name="Ohtoshi R."/>
            <person name="Moran D.A.P."/>
            <person name="Shinohara A."/>
            <person name="Yoshida Y."/>
            <person name="Fujiwara M."/>
            <person name="Mori M."/>
            <person name="Tomita M."/>
            <person name="Arakawa K."/>
        </authorList>
    </citation>
    <scope>NUCLEOTIDE SEQUENCE [LARGE SCALE GENOMIC DNA]</scope>
</reference>
<dbReference type="EMBL" id="BGPR01169653">
    <property type="protein sequence ID" value="GBM26270.1"/>
    <property type="molecule type" value="Genomic_DNA"/>
</dbReference>
<name>A0A4Y2EAW8_ARAVE</name>
<accession>A0A4Y2EAW8</accession>
<dbReference type="Proteomes" id="UP000499080">
    <property type="component" value="Unassembled WGS sequence"/>
</dbReference>
<comment type="caution">
    <text evidence="1">The sequence shown here is derived from an EMBL/GenBank/DDBJ whole genome shotgun (WGS) entry which is preliminary data.</text>
</comment>
<proteinExistence type="predicted"/>
<keyword evidence="2" id="KW-1185">Reference proteome</keyword>
<gene>
    <name evidence="1" type="ORF">AVEN_171306_1</name>
</gene>
<evidence type="ECO:0000313" key="2">
    <source>
        <dbReference type="Proteomes" id="UP000499080"/>
    </source>
</evidence>
<dbReference type="AlphaFoldDB" id="A0A4Y2EAW8"/>